<evidence type="ECO:0000256" key="1">
    <source>
        <dbReference type="SAM" id="MobiDB-lite"/>
    </source>
</evidence>
<dbReference type="InterPro" id="IPR005094">
    <property type="entry name" value="Endonuclease_MobA/VirD2"/>
</dbReference>
<feature type="compositionally biased region" description="Basic residues" evidence="1">
    <location>
        <begin position="400"/>
        <end position="411"/>
    </location>
</feature>
<dbReference type="Pfam" id="PF03432">
    <property type="entry name" value="Relaxase"/>
    <property type="match status" value="1"/>
</dbReference>
<feature type="domain" description="MobA/VirD2-like nuclease" evidence="2">
    <location>
        <begin position="42"/>
        <end position="151"/>
    </location>
</feature>
<feature type="region of interest" description="Disordered" evidence="1">
    <location>
        <begin position="390"/>
        <end position="411"/>
    </location>
</feature>
<reference evidence="3 4" key="1">
    <citation type="submission" date="2018-06" db="EMBL/GenBank/DDBJ databases">
        <title>Chryseolinea flavus sp. nov., a member of the phylum Bacteroidetes isolated from soil.</title>
        <authorList>
            <person name="Li Y."/>
            <person name="Wang J."/>
        </authorList>
    </citation>
    <scope>NUCLEOTIDE SEQUENCE [LARGE SCALE GENOMIC DNA]</scope>
    <source>
        <strain evidence="3 4">SDU1-6</strain>
    </source>
</reference>
<protein>
    <recommendedName>
        <fullName evidence="2">MobA/VirD2-like nuclease domain-containing protein</fullName>
    </recommendedName>
</protein>
<dbReference type="EMBL" id="QMFY01000003">
    <property type="protein sequence ID" value="RAW01525.1"/>
    <property type="molecule type" value="Genomic_DNA"/>
</dbReference>
<evidence type="ECO:0000313" key="4">
    <source>
        <dbReference type="Proteomes" id="UP000251889"/>
    </source>
</evidence>
<keyword evidence="4" id="KW-1185">Reference proteome</keyword>
<evidence type="ECO:0000313" key="3">
    <source>
        <dbReference type="EMBL" id="RAW01525.1"/>
    </source>
</evidence>
<proteinExistence type="predicted"/>
<gene>
    <name evidence="3" type="ORF">DQQ10_07650</name>
</gene>
<accession>A0A364Y5M4</accession>
<dbReference type="RefSeq" id="WP_112746264.1">
    <property type="nucleotide sequence ID" value="NZ_QMFY01000003.1"/>
</dbReference>
<dbReference type="OrthoDB" id="915634at2"/>
<organism evidence="3 4">
    <name type="scientific">Pseudochryseolinea flava</name>
    <dbReference type="NCBI Taxonomy" id="2059302"/>
    <lineage>
        <taxon>Bacteria</taxon>
        <taxon>Pseudomonadati</taxon>
        <taxon>Bacteroidota</taxon>
        <taxon>Cytophagia</taxon>
        <taxon>Cytophagales</taxon>
        <taxon>Fulvivirgaceae</taxon>
        <taxon>Pseudochryseolinea</taxon>
    </lineage>
</organism>
<comment type="caution">
    <text evidence="3">The sequence shown here is derived from an EMBL/GenBank/DDBJ whole genome shotgun (WGS) entry which is preliminary data.</text>
</comment>
<evidence type="ECO:0000259" key="2">
    <source>
        <dbReference type="Pfam" id="PF03432"/>
    </source>
</evidence>
<dbReference type="AlphaFoldDB" id="A0A364Y5M4"/>
<dbReference type="Proteomes" id="UP000251889">
    <property type="component" value="Unassembled WGS sequence"/>
</dbReference>
<sequence length="411" mass="46156">MVAKVITGKSMRGVLSYNEHKVRDGMASCIHAENFGLDSGEMTFRMKLNRFEQLMALNKRTKTNVVHVSLNFAVNEILDQDRLIEIGRMYMEHLGFADQPYLIYEHFDAAHQHIHIATTNIRGDGSRIPLHNIGKNVSEPARKYVEEFFGLVQAEQQAKHEKLIFPTRIDPIQYGKHETKRSISNVVNYVTRNYQYTSIAGLNAALKQFNVVAYQGEPGTAMYERGGLQYSIIDVNGNRVGVPIKASSIHGKPTLKFLKGQFVLGEKLRLSHAQSLRDKIATAMGVSKSFQQLIEVLAQKNVVLLPRLSVDGKVFGMTFVDNESKVVFKGSDLGKQYSAANILKSFGPVPLSEGVLKDESKRSYDVEVPVAIHGTPGFDHAIEMLMKSQSSVDGVPAVDRRRRKRKKRIKR</sequence>
<name>A0A364Y5M4_9BACT</name>